<dbReference type="PANTHER" id="PTHR30289">
    <property type="entry name" value="UNCHARACTERIZED PROTEIN YBCL-RELATED"/>
    <property type="match status" value="1"/>
</dbReference>
<dbReference type="InterPro" id="IPR008914">
    <property type="entry name" value="PEBP"/>
</dbReference>
<sequence>MSGQPDDTFKLTVTGIPENGTIPEKYVFNDWGCTGDNISPGLEWRGAPEGTKSFALTLYDPDAPTGSGFWHWVIFNIPADATGIPEDVANSGGLPAPAIAGRTDWGAPGYGGPVPPPGDAPHCYVFTLHALGVEALPLDDQASAAMVGFMIHQNRIASTTFTARYGR</sequence>
<dbReference type="InterPro" id="IPR036610">
    <property type="entry name" value="PEBP-like_sf"/>
</dbReference>
<dbReference type="KEGG" id="paby:Ga0080574_TMP518"/>
<dbReference type="RefSeq" id="WP_237219239.1">
    <property type="nucleotide sequence ID" value="NZ_CP015091.1"/>
</dbReference>
<evidence type="ECO:0000313" key="1">
    <source>
        <dbReference type="EMBL" id="APZ50852.1"/>
    </source>
</evidence>
<gene>
    <name evidence="1" type="ORF">Ga0080574_TMP518</name>
</gene>
<keyword evidence="2" id="KW-1185">Reference proteome</keyword>
<geneLocation type="plasmid" evidence="2">
    <name>ppaby1</name>
</geneLocation>
<keyword evidence="1" id="KW-0614">Plasmid</keyword>
<reference evidence="1 2" key="1">
    <citation type="submission" date="2016-04" db="EMBL/GenBank/DDBJ databases">
        <title>Deep-sea bacteria in the southern Pacific.</title>
        <authorList>
            <person name="Tang K."/>
        </authorList>
    </citation>
    <scope>NUCLEOTIDE SEQUENCE [LARGE SCALE GENOMIC DNA]</scope>
    <source>
        <strain evidence="1 2">JLT2014</strain>
        <plasmid evidence="2">ppaby1</plasmid>
    </source>
</reference>
<accession>A0A1P8UN94</accession>
<protein>
    <recommendedName>
        <fullName evidence="3">YbhB/YbcL family Raf kinase inhibitor-like protein</fullName>
    </recommendedName>
</protein>
<name>A0A1P8UN94_9RHOB</name>
<dbReference type="Proteomes" id="UP000187059">
    <property type="component" value="Plasmid pPABY1"/>
</dbReference>
<dbReference type="NCBIfam" id="TIGR00481">
    <property type="entry name" value="YbhB/YbcL family Raf kinase inhibitor-like protein"/>
    <property type="match status" value="1"/>
</dbReference>
<dbReference type="Pfam" id="PF01161">
    <property type="entry name" value="PBP"/>
    <property type="match status" value="1"/>
</dbReference>
<dbReference type="InterPro" id="IPR005247">
    <property type="entry name" value="YbhB_YbcL/LppC-like"/>
</dbReference>
<dbReference type="CDD" id="cd00865">
    <property type="entry name" value="PEBP_bact_arch"/>
    <property type="match status" value="1"/>
</dbReference>
<dbReference type="AlphaFoldDB" id="A0A1P8UN94"/>
<evidence type="ECO:0008006" key="3">
    <source>
        <dbReference type="Google" id="ProtNLM"/>
    </source>
</evidence>
<organism evidence="1 2">
    <name type="scientific">Salipiger abyssi</name>
    <dbReference type="NCBI Taxonomy" id="1250539"/>
    <lineage>
        <taxon>Bacteria</taxon>
        <taxon>Pseudomonadati</taxon>
        <taxon>Pseudomonadota</taxon>
        <taxon>Alphaproteobacteria</taxon>
        <taxon>Rhodobacterales</taxon>
        <taxon>Roseobacteraceae</taxon>
        <taxon>Salipiger</taxon>
    </lineage>
</organism>
<dbReference type="EMBL" id="CP015091">
    <property type="protein sequence ID" value="APZ50852.1"/>
    <property type="molecule type" value="Genomic_DNA"/>
</dbReference>
<dbReference type="SUPFAM" id="SSF49777">
    <property type="entry name" value="PEBP-like"/>
    <property type="match status" value="1"/>
</dbReference>
<proteinExistence type="predicted"/>
<dbReference type="Gene3D" id="3.90.280.10">
    <property type="entry name" value="PEBP-like"/>
    <property type="match status" value="1"/>
</dbReference>
<dbReference type="PANTHER" id="PTHR30289:SF1">
    <property type="entry name" value="PEBP (PHOSPHATIDYLETHANOLAMINE-BINDING PROTEIN) FAMILY PROTEIN"/>
    <property type="match status" value="1"/>
</dbReference>
<evidence type="ECO:0000313" key="2">
    <source>
        <dbReference type="Proteomes" id="UP000187059"/>
    </source>
</evidence>